<gene>
    <name evidence="1" type="ORF">ONZ51_g6748</name>
</gene>
<organism evidence="1 2">
    <name type="scientific">Trametes cubensis</name>
    <dbReference type="NCBI Taxonomy" id="1111947"/>
    <lineage>
        <taxon>Eukaryota</taxon>
        <taxon>Fungi</taxon>
        <taxon>Dikarya</taxon>
        <taxon>Basidiomycota</taxon>
        <taxon>Agaricomycotina</taxon>
        <taxon>Agaricomycetes</taxon>
        <taxon>Polyporales</taxon>
        <taxon>Polyporaceae</taxon>
        <taxon>Trametes</taxon>
    </lineage>
</organism>
<dbReference type="Proteomes" id="UP001215151">
    <property type="component" value="Unassembled WGS sequence"/>
</dbReference>
<evidence type="ECO:0000313" key="1">
    <source>
        <dbReference type="EMBL" id="KAJ8475160.1"/>
    </source>
</evidence>
<dbReference type="AlphaFoldDB" id="A0AAD7TU54"/>
<keyword evidence="2" id="KW-1185">Reference proteome</keyword>
<accession>A0AAD7TU54</accession>
<evidence type="ECO:0000313" key="2">
    <source>
        <dbReference type="Proteomes" id="UP001215151"/>
    </source>
</evidence>
<proteinExistence type="predicted"/>
<reference evidence="1" key="1">
    <citation type="submission" date="2022-11" db="EMBL/GenBank/DDBJ databases">
        <title>Genome Sequence of Cubamyces cubensis.</title>
        <authorList>
            <person name="Buettner E."/>
        </authorList>
    </citation>
    <scope>NUCLEOTIDE SEQUENCE</scope>
    <source>
        <strain evidence="1">MPL-01</strain>
    </source>
</reference>
<sequence length="611" mass="69332">MSRNESQYKYVADWAFRSAPVLKNIVFHFPPLARQARMKCRFVRSSIKTLVGVHLAYNILPHLPRTATGVTLLLCDEFPRGIKRQQVLATTAIVCVREMIARIERCPATNVVWCGLTGSPSPDSVQLRIQIYFDLVQQEMSDRGLPSCFPTEVYEEIIQWVHLLFGPPGRLSIDERQKRLSSLSSCALTCRAWLPVSRACLYGELTFFSEDHTSLEHLVRSLDANSWLRTLIAGLSVYSTDNKSDSLADHNPNFKPPSTISNTWAIILAGKLPRLHTLNVAFADGFARHPRFIKSMQTFSAVTTLSLIWRDSGTFADLVRFLSVFPNLRSVSLTGYVWRPRSTLPVMRSCGFPTLSRLFLLNGLVIEHSMEGDVTSMLLQTIADSVRILGVSLSAIPHTALDERMMTAQTLPCLQTLHYFGSPPPLAEHLLDLQYKYVADWAFRSAPVLKNIVFHFPLLVRPARMKCRLVRRFIQTLVGIHLADNILPHLSRMATKITLFLCDDFPRETERQKVLAATSILCVRRIISRFERCPEMNVVWGGLTGDMRISLLRAIWLITDVESFETVYLTATDHDGEALKISYLPPPEIAYCLEEVYWPSSALILHFERRI</sequence>
<evidence type="ECO:0008006" key="3">
    <source>
        <dbReference type="Google" id="ProtNLM"/>
    </source>
</evidence>
<name>A0AAD7TU54_9APHY</name>
<dbReference type="EMBL" id="JAPEVG010000167">
    <property type="protein sequence ID" value="KAJ8475160.1"/>
    <property type="molecule type" value="Genomic_DNA"/>
</dbReference>
<comment type="caution">
    <text evidence="1">The sequence shown here is derived from an EMBL/GenBank/DDBJ whole genome shotgun (WGS) entry which is preliminary data.</text>
</comment>
<protein>
    <recommendedName>
        <fullName evidence="3">F-box domain-containing protein</fullName>
    </recommendedName>
</protein>